<feature type="compositionally biased region" description="Low complexity" evidence="2">
    <location>
        <begin position="594"/>
        <end position="612"/>
    </location>
</feature>
<keyword evidence="1" id="KW-0479">Metal-binding</keyword>
<feature type="compositionally biased region" description="Low complexity" evidence="2">
    <location>
        <begin position="423"/>
        <end position="444"/>
    </location>
</feature>
<dbReference type="AlphaFoldDB" id="A0A427XGG0"/>
<dbReference type="InterPro" id="IPR013087">
    <property type="entry name" value="Znf_C2H2_type"/>
</dbReference>
<dbReference type="OrthoDB" id="8922241at2759"/>
<gene>
    <name evidence="4" type="ORF">EHS24_002431</name>
</gene>
<dbReference type="PROSITE" id="PS00028">
    <property type="entry name" value="ZINC_FINGER_C2H2_1"/>
    <property type="match status" value="1"/>
</dbReference>
<sequence>MDIPFSSSIAYPMTVWPPFSALAGWQTICPRLLSPDAVVQPLLLPPRRLAAPSPTPTMSSDDDPAPQAATGVATAQPKSAADTAGAPGAPAPAPPNAIGSMGAPAPVNGPGAAERQRTVSDPEPPSKLSDSDSGPTRANSFWQSSSSLSLDSQTSTGESANGASRHHGRPSRWSKARSTSTESSLSLSGITNLGSVYNQDGFPNYPVSSDDDRDITQLAMDDAAIAKQLALTDEAVRSINGTASVVSAQGLGMPIPPPSGNTYELPRSMAAFVRRPGEVGARGDIATGRSFVSSGSSTSSEESEHLASVQWVNSVSTPSGSYPSTFYPNFYNNNNNNNQQPNRSASSPKMPPPASTSRKMASPGGRRNGVPLPSGSAQGTPTQAFVAPGSAPVSAGTATGGTPIAGVSAEGSPDNDDDDQTVGGLREGSPSSSSASGLDLLSHAAAHHERTRYSSQTKRKAGAEAVAQWRESGIPSGPMRRGEVVPNPGGYDSPGYESTPSADGQPREDQGSEPPKKRRKSEMQLEAPDARLRPATHEGDEAVEGDSEYESASASESEYHGAGGVRGVRKPKAKNRKPRVRSTLAVPPAPPATNKPNSSGSKKGPKSAAAAPKARRMSETSAKGGDIAGGVQCDYVNPLPPYQRCPDVFTRKYDIPRHMARHARREGDLVAEGKLPEEKALLWKTIRDKPRIRCKTCGEYFTRQDALKRHQAKQHHH</sequence>
<dbReference type="STRING" id="105984.A0A427XGG0"/>
<feature type="compositionally biased region" description="Low complexity" evidence="2">
    <location>
        <begin position="178"/>
        <end position="187"/>
    </location>
</feature>
<evidence type="ECO:0000313" key="4">
    <source>
        <dbReference type="EMBL" id="RSH77980.1"/>
    </source>
</evidence>
<evidence type="ECO:0000313" key="5">
    <source>
        <dbReference type="Proteomes" id="UP000279236"/>
    </source>
</evidence>
<evidence type="ECO:0000259" key="3">
    <source>
        <dbReference type="PROSITE" id="PS50157"/>
    </source>
</evidence>
<feature type="compositionally biased region" description="Basic residues" evidence="2">
    <location>
        <begin position="164"/>
        <end position="175"/>
    </location>
</feature>
<keyword evidence="1" id="KW-0863">Zinc-finger</keyword>
<reference evidence="4 5" key="1">
    <citation type="submission" date="2018-11" db="EMBL/GenBank/DDBJ databases">
        <title>Genome sequence of Apiotrichum porosum DSM 27194.</title>
        <authorList>
            <person name="Aliyu H."/>
            <person name="Gorte O."/>
            <person name="Ochsenreither K."/>
        </authorList>
    </citation>
    <scope>NUCLEOTIDE SEQUENCE [LARGE SCALE GENOMIC DNA]</scope>
    <source>
        <strain evidence="4 5">DSM 27194</strain>
    </source>
</reference>
<protein>
    <recommendedName>
        <fullName evidence="3">C2H2-type domain-containing protein</fullName>
    </recommendedName>
</protein>
<feature type="region of interest" description="Disordered" evidence="2">
    <location>
        <begin position="281"/>
        <end position="300"/>
    </location>
</feature>
<organism evidence="4 5">
    <name type="scientific">Apiotrichum porosum</name>
    <dbReference type="NCBI Taxonomy" id="105984"/>
    <lineage>
        <taxon>Eukaryota</taxon>
        <taxon>Fungi</taxon>
        <taxon>Dikarya</taxon>
        <taxon>Basidiomycota</taxon>
        <taxon>Agaricomycotina</taxon>
        <taxon>Tremellomycetes</taxon>
        <taxon>Trichosporonales</taxon>
        <taxon>Trichosporonaceae</taxon>
        <taxon>Apiotrichum</taxon>
    </lineage>
</organism>
<dbReference type="Proteomes" id="UP000279236">
    <property type="component" value="Unassembled WGS sequence"/>
</dbReference>
<feature type="compositionally biased region" description="Polar residues" evidence="2">
    <location>
        <begin position="131"/>
        <end position="142"/>
    </location>
</feature>
<dbReference type="PROSITE" id="PS50157">
    <property type="entry name" value="ZINC_FINGER_C2H2_2"/>
    <property type="match status" value="1"/>
</dbReference>
<name>A0A427XGG0_9TREE</name>
<feature type="compositionally biased region" description="Low complexity" evidence="2">
    <location>
        <begin position="327"/>
        <end position="348"/>
    </location>
</feature>
<feature type="compositionally biased region" description="Low complexity" evidence="2">
    <location>
        <begin position="143"/>
        <end position="156"/>
    </location>
</feature>
<feature type="compositionally biased region" description="Low complexity" evidence="2">
    <location>
        <begin position="395"/>
        <end position="406"/>
    </location>
</feature>
<feature type="domain" description="C2H2-type" evidence="3">
    <location>
        <begin position="692"/>
        <end position="717"/>
    </location>
</feature>
<dbReference type="SMART" id="SM00355">
    <property type="entry name" value="ZnF_C2H2"/>
    <property type="match status" value="2"/>
</dbReference>
<dbReference type="GeneID" id="39586974"/>
<feature type="compositionally biased region" description="Basic residues" evidence="2">
    <location>
        <begin position="567"/>
        <end position="580"/>
    </location>
</feature>
<keyword evidence="1" id="KW-0862">Zinc</keyword>
<dbReference type="EMBL" id="RSCE01000013">
    <property type="protein sequence ID" value="RSH77980.1"/>
    <property type="molecule type" value="Genomic_DNA"/>
</dbReference>
<dbReference type="RefSeq" id="XP_028473127.1">
    <property type="nucleotide sequence ID" value="XM_028618171.1"/>
</dbReference>
<feature type="compositionally biased region" description="Low complexity" evidence="2">
    <location>
        <begin position="102"/>
        <end position="113"/>
    </location>
</feature>
<proteinExistence type="predicted"/>
<feature type="compositionally biased region" description="Low complexity" evidence="2">
    <location>
        <begin position="290"/>
        <end position="300"/>
    </location>
</feature>
<keyword evidence="5" id="KW-1185">Reference proteome</keyword>
<evidence type="ECO:0000256" key="1">
    <source>
        <dbReference type="PROSITE-ProRule" id="PRU00042"/>
    </source>
</evidence>
<accession>A0A427XGG0</accession>
<dbReference type="GO" id="GO:0008270">
    <property type="term" value="F:zinc ion binding"/>
    <property type="evidence" value="ECO:0007669"/>
    <property type="project" value="UniProtKB-KW"/>
</dbReference>
<feature type="region of interest" description="Disordered" evidence="2">
    <location>
        <begin position="47"/>
        <end position="187"/>
    </location>
</feature>
<evidence type="ECO:0000256" key="2">
    <source>
        <dbReference type="SAM" id="MobiDB-lite"/>
    </source>
</evidence>
<comment type="caution">
    <text evidence="4">The sequence shown here is derived from an EMBL/GenBank/DDBJ whole genome shotgun (WGS) entry which is preliminary data.</text>
</comment>
<dbReference type="Gene3D" id="3.30.160.60">
    <property type="entry name" value="Classic Zinc Finger"/>
    <property type="match status" value="1"/>
</dbReference>
<feature type="region of interest" description="Disordered" evidence="2">
    <location>
        <begin position="327"/>
        <end position="629"/>
    </location>
</feature>
<feature type="compositionally biased region" description="Basic and acidic residues" evidence="2">
    <location>
        <begin position="528"/>
        <end position="540"/>
    </location>
</feature>